<evidence type="ECO:0008006" key="3">
    <source>
        <dbReference type="Google" id="ProtNLM"/>
    </source>
</evidence>
<reference evidence="2" key="1">
    <citation type="journal article" date="2017" name="Nat. Ecol. Evol.">
        <title>Genome expansion and lineage-specific genetic innovations in the forest pathogenic fungi Armillaria.</title>
        <authorList>
            <person name="Sipos G."/>
            <person name="Prasanna A.N."/>
            <person name="Walter M.C."/>
            <person name="O'Connor E."/>
            <person name="Balint B."/>
            <person name="Krizsan K."/>
            <person name="Kiss B."/>
            <person name="Hess J."/>
            <person name="Varga T."/>
            <person name="Slot J."/>
            <person name="Riley R."/>
            <person name="Boka B."/>
            <person name="Rigling D."/>
            <person name="Barry K."/>
            <person name="Lee J."/>
            <person name="Mihaltcheva S."/>
            <person name="LaButti K."/>
            <person name="Lipzen A."/>
            <person name="Waldron R."/>
            <person name="Moloney N.M."/>
            <person name="Sperisen C."/>
            <person name="Kredics L."/>
            <person name="Vagvoelgyi C."/>
            <person name="Patrignani A."/>
            <person name="Fitzpatrick D."/>
            <person name="Nagy I."/>
            <person name="Doyle S."/>
            <person name="Anderson J.B."/>
            <person name="Grigoriev I.V."/>
            <person name="Gueldener U."/>
            <person name="Muensterkoetter M."/>
            <person name="Nagy L.G."/>
        </authorList>
    </citation>
    <scope>NUCLEOTIDE SEQUENCE [LARGE SCALE GENOMIC DNA]</scope>
    <source>
        <strain evidence="2">Ar21-2</strain>
    </source>
</reference>
<dbReference type="InParanoid" id="A0A2H3CWX3"/>
<dbReference type="EMBL" id="KZ293759">
    <property type="protein sequence ID" value="PBK79806.1"/>
    <property type="molecule type" value="Genomic_DNA"/>
</dbReference>
<organism evidence="1 2">
    <name type="scientific">Armillaria gallica</name>
    <name type="common">Bulbous honey fungus</name>
    <name type="synonym">Armillaria bulbosa</name>
    <dbReference type="NCBI Taxonomy" id="47427"/>
    <lineage>
        <taxon>Eukaryota</taxon>
        <taxon>Fungi</taxon>
        <taxon>Dikarya</taxon>
        <taxon>Basidiomycota</taxon>
        <taxon>Agaricomycotina</taxon>
        <taxon>Agaricomycetes</taxon>
        <taxon>Agaricomycetidae</taxon>
        <taxon>Agaricales</taxon>
        <taxon>Marasmiineae</taxon>
        <taxon>Physalacriaceae</taxon>
        <taxon>Armillaria</taxon>
    </lineage>
</organism>
<dbReference type="AlphaFoldDB" id="A0A2H3CWX3"/>
<feature type="non-terminal residue" evidence="1">
    <location>
        <position position="146"/>
    </location>
</feature>
<evidence type="ECO:0000313" key="1">
    <source>
        <dbReference type="EMBL" id="PBK79806.1"/>
    </source>
</evidence>
<gene>
    <name evidence="1" type="ORF">ARMGADRAFT_884119</name>
</gene>
<keyword evidence="2" id="KW-1185">Reference proteome</keyword>
<protein>
    <recommendedName>
        <fullName evidence="3">Endonuclease/exonuclease/phosphatase domain-containing protein</fullName>
    </recommendedName>
</protein>
<dbReference type="STRING" id="47427.A0A2H3CWX3"/>
<dbReference type="OrthoDB" id="3261136at2759"/>
<dbReference type="Proteomes" id="UP000217790">
    <property type="component" value="Unassembled WGS sequence"/>
</dbReference>
<accession>A0A2H3CWX3</accession>
<proteinExistence type="predicted"/>
<name>A0A2H3CWX3_ARMGA</name>
<dbReference type="OMA" id="PPKTDHF"/>
<sequence length="146" mass="16735">MFMTLLPSIPMFHAATTGNWTCPDNVFCSEVLMKCVTDCDVVPEEQLAQADHVPILTVINLPLDKRPVENKLNYRMVDWDNFCKDLHERIEKEIGPAVPLDTEQQLLSAVDKLTKVFLAVIAEKVPMTKLCPTSRHWWTQQLKDLK</sequence>
<evidence type="ECO:0000313" key="2">
    <source>
        <dbReference type="Proteomes" id="UP000217790"/>
    </source>
</evidence>